<reference evidence="1 2" key="1">
    <citation type="submission" date="2018-11" db="EMBL/GenBank/DDBJ databases">
        <title>Parancylomarina longa gen. nov., sp. nov., isolated from sediments of southern Okinawa.</title>
        <authorList>
            <person name="Fu T."/>
        </authorList>
    </citation>
    <scope>NUCLEOTIDE SEQUENCE [LARGE SCALE GENOMIC DNA]</scope>
    <source>
        <strain evidence="1 2">T3-2 S1-C</strain>
    </source>
</reference>
<dbReference type="RefSeq" id="WP_127344838.1">
    <property type="nucleotide sequence ID" value="NZ_RJJX01000030.1"/>
</dbReference>
<dbReference type="Proteomes" id="UP000282985">
    <property type="component" value="Unassembled WGS sequence"/>
</dbReference>
<keyword evidence="2" id="KW-1185">Reference proteome</keyword>
<organism evidence="1 2">
    <name type="scientific">Ancylomarina longa</name>
    <dbReference type="NCBI Taxonomy" id="2487017"/>
    <lineage>
        <taxon>Bacteria</taxon>
        <taxon>Pseudomonadati</taxon>
        <taxon>Bacteroidota</taxon>
        <taxon>Bacteroidia</taxon>
        <taxon>Marinilabiliales</taxon>
        <taxon>Marinifilaceae</taxon>
        <taxon>Ancylomarina</taxon>
    </lineage>
</organism>
<accession>A0A434AF77</accession>
<dbReference type="OrthoDB" id="9929310at2"/>
<sequence>MAYTPATIKDLLNLGANLTISGSYIPASLKDFARIAKSKNIKLTIKAGSYTPATLKDLVRIGQDCLTLEV</sequence>
<proteinExistence type="predicted"/>
<dbReference type="AlphaFoldDB" id="A0A434AF77"/>
<name>A0A434AF77_9BACT</name>
<dbReference type="EMBL" id="RJJX01000030">
    <property type="protein sequence ID" value="RUT73037.1"/>
    <property type="molecule type" value="Genomic_DNA"/>
</dbReference>
<comment type="caution">
    <text evidence="1">The sequence shown here is derived from an EMBL/GenBank/DDBJ whole genome shotgun (WGS) entry which is preliminary data.</text>
</comment>
<evidence type="ECO:0008006" key="3">
    <source>
        <dbReference type="Google" id="ProtNLM"/>
    </source>
</evidence>
<evidence type="ECO:0000313" key="1">
    <source>
        <dbReference type="EMBL" id="RUT73037.1"/>
    </source>
</evidence>
<protein>
    <recommendedName>
        <fullName evidence="3">Radical SAM protein</fullName>
    </recommendedName>
</protein>
<evidence type="ECO:0000313" key="2">
    <source>
        <dbReference type="Proteomes" id="UP000282985"/>
    </source>
</evidence>
<gene>
    <name evidence="1" type="ORF">DLK05_15300</name>
</gene>